<feature type="domain" description="DUF7769" evidence="1">
    <location>
        <begin position="53"/>
        <end position="105"/>
    </location>
</feature>
<evidence type="ECO:0000313" key="3">
    <source>
        <dbReference type="Proteomes" id="UP001202328"/>
    </source>
</evidence>
<accession>A0AAD4X8P1</accession>
<reference evidence="2" key="1">
    <citation type="submission" date="2022-04" db="EMBL/GenBank/DDBJ databases">
        <title>A functionally conserved STORR gene fusion in Papaver species that diverged 16.8 million years ago.</title>
        <authorList>
            <person name="Catania T."/>
        </authorList>
    </citation>
    <scope>NUCLEOTIDE SEQUENCE</scope>
    <source>
        <strain evidence="2">S-188037</strain>
    </source>
</reference>
<keyword evidence="3" id="KW-1185">Reference proteome</keyword>
<gene>
    <name evidence="2" type="ORF">MKW98_000474</name>
</gene>
<proteinExistence type="predicted"/>
<sequence length="168" mass="18958">MVIIEELEETEFVMDSTPCSPETISDSLLPMTPEETTTRAEDTSFSTRNKKNLTNEQRLAIYHFLLKESNKGRLQKGLVPMAAEHFSVSEMTIKRIWKRGKESQGQNLPVDVASRKPTRVGGKAIEVDLSKIPEIPLQPRPSIRTLAKALNVSATTLHRRMKQAGRSW</sequence>
<name>A0AAD4X8P1_9MAGN</name>
<dbReference type="AlphaFoldDB" id="A0AAD4X8P1"/>
<dbReference type="Pfam" id="PF24964">
    <property type="entry name" value="DUF7769"/>
    <property type="match status" value="1"/>
</dbReference>
<evidence type="ECO:0000313" key="2">
    <source>
        <dbReference type="EMBL" id="KAI3861522.1"/>
    </source>
</evidence>
<dbReference type="PANTHER" id="PTHR33889:SF1">
    <property type="entry name" value="OS03G0834800 PROTEIN"/>
    <property type="match status" value="1"/>
</dbReference>
<protein>
    <recommendedName>
        <fullName evidence="1">DUF7769 domain-containing protein</fullName>
    </recommendedName>
</protein>
<dbReference type="Proteomes" id="UP001202328">
    <property type="component" value="Unassembled WGS sequence"/>
</dbReference>
<dbReference type="PANTHER" id="PTHR33889">
    <property type="entry name" value="OS04G0681850 PROTEIN"/>
    <property type="match status" value="1"/>
</dbReference>
<dbReference type="InterPro" id="IPR056671">
    <property type="entry name" value="DUF7769"/>
</dbReference>
<organism evidence="2 3">
    <name type="scientific">Papaver atlanticum</name>
    <dbReference type="NCBI Taxonomy" id="357466"/>
    <lineage>
        <taxon>Eukaryota</taxon>
        <taxon>Viridiplantae</taxon>
        <taxon>Streptophyta</taxon>
        <taxon>Embryophyta</taxon>
        <taxon>Tracheophyta</taxon>
        <taxon>Spermatophyta</taxon>
        <taxon>Magnoliopsida</taxon>
        <taxon>Ranunculales</taxon>
        <taxon>Papaveraceae</taxon>
        <taxon>Papaveroideae</taxon>
        <taxon>Papaver</taxon>
    </lineage>
</organism>
<comment type="caution">
    <text evidence="2">The sequence shown here is derived from an EMBL/GenBank/DDBJ whole genome shotgun (WGS) entry which is preliminary data.</text>
</comment>
<evidence type="ECO:0000259" key="1">
    <source>
        <dbReference type="Pfam" id="PF24964"/>
    </source>
</evidence>
<dbReference type="EMBL" id="JAJJMB010014260">
    <property type="protein sequence ID" value="KAI3861522.1"/>
    <property type="molecule type" value="Genomic_DNA"/>
</dbReference>